<dbReference type="OrthoDB" id="600613at2"/>
<keyword evidence="2" id="KW-0732">Signal</keyword>
<keyword evidence="4" id="KW-1185">Reference proteome</keyword>
<evidence type="ECO:0000256" key="1">
    <source>
        <dbReference type="PROSITE-ProRule" id="PRU00339"/>
    </source>
</evidence>
<dbReference type="InterPro" id="IPR019734">
    <property type="entry name" value="TPR_rpt"/>
</dbReference>
<proteinExistence type="predicted"/>
<dbReference type="InterPro" id="IPR011990">
    <property type="entry name" value="TPR-like_helical_dom_sf"/>
</dbReference>
<evidence type="ECO:0008006" key="5">
    <source>
        <dbReference type="Google" id="ProtNLM"/>
    </source>
</evidence>
<dbReference type="Proteomes" id="UP000245423">
    <property type="component" value="Chromosome 1"/>
</dbReference>
<organism evidence="3 4">
    <name type="scientific">[Clostridium] ultunense Esp</name>
    <dbReference type="NCBI Taxonomy" id="1288971"/>
    <lineage>
        <taxon>Bacteria</taxon>
        <taxon>Bacillati</taxon>
        <taxon>Bacillota</taxon>
        <taxon>Tissierellia</taxon>
        <taxon>Tissierellales</taxon>
        <taxon>Tepidimicrobiaceae</taxon>
        <taxon>Schnuerera</taxon>
    </lineage>
</organism>
<dbReference type="PROSITE" id="PS50005">
    <property type="entry name" value="TPR"/>
    <property type="match status" value="1"/>
</dbReference>
<dbReference type="HOGENOM" id="CLU_429442_0_0_9"/>
<dbReference type="PROSITE" id="PS51257">
    <property type="entry name" value="PROKAR_LIPOPROTEIN"/>
    <property type="match status" value="1"/>
</dbReference>
<dbReference type="Gene3D" id="1.25.40.10">
    <property type="entry name" value="Tetratricopeptide repeat domain"/>
    <property type="match status" value="1"/>
</dbReference>
<protein>
    <recommendedName>
        <fullName evidence="5">Lipoprotein</fullName>
    </recommendedName>
</protein>
<sequence length="637" mass="74894">MKRKSFILLLIVSVFLLTSCTKNYYENKGDKYFDAQDYENAEKYYLKALEKEADSHTYIKLADLHRNNHQYDKEGNTILKGMMELDDPIDLNIRFSQYQTLVGDADKAQISLLHLLYQKFDEELFKEIIKIYLENRHITTIDYYYNEFKDQIKDLETKILAYKAVGPDENLKEELEKELLDSNDIKAYKALIERAYDYHEYEKVEELLPHLESMDGELEFYKIYSQLLAMKDLFIMNKQIGHFINMDYKDLVVIYKNIDNPSHIYLTLMDGKTGEIVIDKIMEDFYPDFIDLDVYETKDELDQLAMTSYYGASASSGKKFSIYEFSKDDFKEIEPNFESDLEIKLLEEFKIQVESKNLNKRYIIEIPKAHRLAYIEDGQYNEEGIPNADNGPRTYGDGYSLRYRGDYKDTISVITGFGGTYSYSAERLGYIDELYNEIDGSFKCTAFKIKDIEGMVRESEFIEGVQVITLSEPEQEKEETETEKIHYPERLIEDDYKLRIGDKTIFVDNNIDYITKLLGSGEVELIEHINEDVSMYEYKIDGLTILYMEKDGPTGKQQFNDTILVDKPGIKTIRGLEVGIDEERLEKLYGLKNLFYEDENESIYLYQEDGYTIHMDLYVVVDKKDKRVIRFNYSTNL</sequence>
<gene>
    <name evidence="3" type="ORF">CUESP1_0891</name>
</gene>
<accession>M1ZAN2</accession>
<reference evidence="3 4" key="1">
    <citation type="submission" date="2016-11" db="EMBL/GenBank/DDBJ databases">
        <authorList>
            <person name="Manzoor S."/>
        </authorList>
    </citation>
    <scope>NUCLEOTIDE SEQUENCE [LARGE SCALE GENOMIC DNA]</scope>
    <source>
        <strain evidence="3">Clostridium ultunense strain Esp</strain>
    </source>
</reference>
<feature type="signal peptide" evidence="2">
    <location>
        <begin position="1"/>
        <end position="24"/>
    </location>
</feature>
<evidence type="ECO:0000313" key="3">
    <source>
        <dbReference type="EMBL" id="SHD76269.1"/>
    </source>
</evidence>
<dbReference type="RefSeq" id="WP_005585280.1">
    <property type="nucleotide sequence ID" value="NZ_LT669839.1"/>
</dbReference>
<keyword evidence="1" id="KW-0802">TPR repeat</keyword>
<feature type="repeat" description="TPR" evidence="1">
    <location>
        <begin position="22"/>
        <end position="55"/>
    </location>
</feature>
<dbReference type="AlphaFoldDB" id="M1ZAN2"/>
<feature type="chain" id="PRO_5015096443" description="Lipoprotein" evidence="2">
    <location>
        <begin position="25"/>
        <end position="637"/>
    </location>
</feature>
<evidence type="ECO:0000256" key="2">
    <source>
        <dbReference type="SAM" id="SignalP"/>
    </source>
</evidence>
<dbReference type="EMBL" id="LT669839">
    <property type="protein sequence ID" value="SHD76269.1"/>
    <property type="molecule type" value="Genomic_DNA"/>
</dbReference>
<name>M1ZAN2_9FIRM</name>
<evidence type="ECO:0000313" key="4">
    <source>
        <dbReference type="Proteomes" id="UP000245423"/>
    </source>
</evidence>